<evidence type="ECO:0000313" key="1">
    <source>
        <dbReference type="EMBL" id="TNV77562.1"/>
    </source>
</evidence>
<dbReference type="AlphaFoldDB" id="A0A8J8NLS0"/>
<organism evidence="1 2">
    <name type="scientific">Halteria grandinella</name>
    <dbReference type="NCBI Taxonomy" id="5974"/>
    <lineage>
        <taxon>Eukaryota</taxon>
        <taxon>Sar</taxon>
        <taxon>Alveolata</taxon>
        <taxon>Ciliophora</taxon>
        <taxon>Intramacronucleata</taxon>
        <taxon>Spirotrichea</taxon>
        <taxon>Stichotrichia</taxon>
        <taxon>Sporadotrichida</taxon>
        <taxon>Halteriidae</taxon>
        <taxon>Halteria</taxon>
    </lineage>
</organism>
<protein>
    <submittedName>
        <fullName evidence="1">Uncharacterized protein</fullName>
    </submittedName>
</protein>
<evidence type="ECO:0000313" key="2">
    <source>
        <dbReference type="Proteomes" id="UP000785679"/>
    </source>
</evidence>
<name>A0A8J8NLS0_HALGN</name>
<proteinExistence type="predicted"/>
<dbReference type="EMBL" id="RRYP01011705">
    <property type="protein sequence ID" value="TNV77562.1"/>
    <property type="molecule type" value="Genomic_DNA"/>
</dbReference>
<reference evidence="1" key="1">
    <citation type="submission" date="2019-06" db="EMBL/GenBank/DDBJ databases">
        <authorList>
            <person name="Zheng W."/>
        </authorList>
    </citation>
    <scope>NUCLEOTIDE SEQUENCE</scope>
    <source>
        <strain evidence="1">QDHG01</strain>
    </source>
</reference>
<sequence length="68" mass="7208">MTQRASPLAQQGKLGRLRSLIQSGGPHSSLYIKPQQEGSSSLLSVKCQIMPLAITIHGSLSAISSKAY</sequence>
<gene>
    <name evidence="1" type="ORF">FGO68_gene1288</name>
</gene>
<keyword evidence="2" id="KW-1185">Reference proteome</keyword>
<dbReference type="Proteomes" id="UP000785679">
    <property type="component" value="Unassembled WGS sequence"/>
</dbReference>
<accession>A0A8J8NLS0</accession>
<comment type="caution">
    <text evidence="1">The sequence shown here is derived from an EMBL/GenBank/DDBJ whole genome shotgun (WGS) entry which is preliminary data.</text>
</comment>